<dbReference type="Gene3D" id="3.80.10.10">
    <property type="entry name" value="Ribonuclease Inhibitor"/>
    <property type="match status" value="1"/>
</dbReference>
<dbReference type="AlphaFoldDB" id="A0A2T1GM04"/>
<comment type="caution">
    <text evidence="3">The sequence shown here is derived from an EMBL/GenBank/DDBJ whole genome shotgun (WGS) entry which is preliminary data.</text>
</comment>
<keyword evidence="2" id="KW-0677">Repeat</keyword>
<proteinExistence type="predicted"/>
<evidence type="ECO:0000256" key="2">
    <source>
        <dbReference type="ARBA" id="ARBA00022737"/>
    </source>
</evidence>
<dbReference type="PROSITE" id="PS51450">
    <property type="entry name" value="LRR"/>
    <property type="match status" value="1"/>
</dbReference>
<dbReference type="SMART" id="SM00369">
    <property type="entry name" value="LRR_TYP"/>
    <property type="match status" value="1"/>
</dbReference>
<dbReference type="EMBL" id="PVWO01000019">
    <property type="protein sequence ID" value="PSB58921.1"/>
    <property type="molecule type" value="Genomic_DNA"/>
</dbReference>
<keyword evidence="1" id="KW-0433">Leucine-rich repeat</keyword>
<dbReference type="SUPFAM" id="SSF52058">
    <property type="entry name" value="L domain-like"/>
    <property type="match status" value="1"/>
</dbReference>
<reference evidence="3 4" key="1">
    <citation type="submission" date="2018-03" db="EMBL/GenBank/DDBJ databases">
        <title>The ancient ancestry and fast evolution of plastids.</title>
        <authorList>
            <person name="Moore K.R."/>
            <person name="Magnabosco C."/>
            <person name="Momper L."/>
            <person name="Gold D.A."/>
            <person name="Bosak T."/>
            <person name="Fournier G.P."/>
        </authorList>
    </citation>
    <scope>NUCLEOTIDE SEQUENCE [LARGE SCALE GENOMIC DNA]</scope>
    <source>
        <strain evidence="3 4">CCALA 037</strain>
    </source>
</reference>
<dbReference type="GO" id="GO:0005737">
    <property type="term" value="C:cytoplasm"/>
    <property type="evidence" value="ECO:0007669"/>
    <property type="project" value="TreeGrafter"/>
</dbReference>
<protein>
    <recommendedName>
        <fullName evidence="5">Leucine-rich repeat domain-containing protein</fullName>
    </recommendedName>
</protein>
<dbReference type="Pfam" id="PF13855">
    <property type="entry name" value="LRR_8"/>
    <property type="match status" value="1"/>
</dbReference>
<gene>
    <name evidence="3" type="ORF">C7B77_02790</name>
</gene>
<evidence type="ECO:0000256" key="1">
    <source>
        <dbReference type="ARBA" id="ARBA00022614"/>
    </source>
</evidence>
<sequence length="119" mass="12852">MRLTNQEVEAKIAEAIESNATTFSLDDRLLTHIPDSIGCLTNLVHLGLAGNCLTNLPDSIFKLTKLASLRLGSNGITNMICPSTGHIHVLRVPPEIDSAELAITWINWGIHPSEIAIAT</sequence>
<dbReference type="InterPro" id="IPR050216">
    <property type="entry name" value="LRR_domain-containing"/>
</dbReference>
<dbReference type="RefSeq" id="WP_106300105.1">
    <property type="nucleotide sequence ID" value="NZ_PVWO01000019.1"/>
</dbReference>
<evidence type="ECO:0000313" key="4">
    <source>
        <dbReference type="Proteomes" id="UP000238937"/>
    </source>
</evidence>
<keyword evidence="4" id="KW-1185">Reference proteome</keyword>
<evidence type="ECO:0008006" key="5">
    <source>
        <dbReference type="Google" id="ProtNLM"/>
    </source>
</evidence>
<evidence type="ECO:0000313" key="3">
    <source>
        <dbReference type="EMBL" id="PSB58921.1"/>
    </source>
</evidence>
<dbReference type="InterPro" id="IPR032675">
    <property type="entry name" value="LRR_dom_sf"/>
</dbReference>
<accession>A0A2T1GM04</accession>
<dbReference type="PANTHER" id="PTHR48051">
    <property type="match status" value="1"/>
</dbReference>
<dbReference type="Proteomes" id="UP000238937">
    <property type="component" value="Unassembled WGS sequence"/>
</dbReference>
<dbReference type="InterPro" id="IPR001611">
    <property type="entry name" value="Leu-rich_rpt"/>
</dbReference>
<dbReference type="PANTHER" id="PTHR48051:SF1">
    <property type="entry name" value="RAS SUPPRESSOR PROTEIN 1"/>
    <property type="match status" value="1"/>
</dbReference>
<name>A0A2T1GM04_9CYAN</name>
<dbReference type="OrthoDB" id="9999262at2"/>
<organism evidence="3 4">
    <name type="scientific">Chamaesiphon polymorphus CCALA 037</name>
    <dbReference type="NCBI Taxonomy" id="2107692"/>
    <lineage>
        <taxon>Bacteria</taxon>
        <taxon>Bacillati</taxon>
        <taxon>Cyanobacteriota</taxon>
        <taxon>Cyanophyceae</taxon>
        <taxon>Gomontiellales</taxon>
        <taxon>Chamaesiphonaceae</taxon>
        <taxon>Chamaesiphon</taxon>
    </lineage>
</organism>
<dbReference type="InterPro" id="IPR003591">
    <property type="entry name" value="Leu-rich_rpt_typical-subtyp"/>
</dbReference>